<dbReference type="Gene3D" id="1.10.260.40">
    <property type="entry name" value="lambda repressor-like DNA-binding domains"/>
    <property type="match status" value="1"/>
</dbReference>
<reference evidence="4 5" key="1">
    <citation type="submission" date="2023-07" db="EMBL/GenBank/DDBJ databases">
        <title>Sequencing the genomes of 1000 actinobacteria strains.</title>
        <authorList>
            <person name="Klenk H.-P."/>
        </authorList>
    </citation>
    <scope>NUCLEOTIDE SEQUENCE [LARGE SCALE GENOMIC DNA]</scope>
    <source>
        <strain evidence="4 5">DSM 46740</strain>
    </source>
</reference>
<dbReference type="CDD" id="cd02209">
    <property type="entry name" value="cupin_XRE_C"/>
    <property type="match status" value="1"/>
</dbReference>
<dbReference type="EMBL" id="JAUSQU010000001">
    <property type="protein sequence ID" value="MDP9843024.1"/>
    <property type="molecule type" value="Genomic_DNA"/>
</dbReference>
<name>A0ABT9QAQ8_9ACTN</name>
<dbReference type="InterPro" id="IPR001387">
    <property type="entry name" value="Cro/C1-type_HTH"/>
</dbReference>
<keyword evidence="5" id="KW-1185">Reference proteome</keyword>
<dbReference type="PANTHER" id="PTHR46797">
    <property type="entry name" value="HTH-TYPE TRANSCRIPTIONAL REGULATOR"/>
    <property type="match status" value="1"/>
</dbReference>
<feature type="domain" description="HTH cro/C1-type" evidence="3">
    <location>
        <begin position="9"/>
        <end position="63"/>
    </location>
</feature>
<dbReference type="SUPFAM" id="SSF51182">
    <property type="entry name" value="RmlC-like cupins"/>
    <property type="match status" value="1"/>
</dbReference>
<feature type="region of interest" description="Disordered" evidence="2">
    <location>
        <begin position="69"/>
        <end position="98"/>
    </location>
</feature>
<protein>
    <submittedName>
        <fullName evidence="4">Transcriptional regulator with XRE-family HTH domain</fullName>
    </submittedName>
</protein>
<dbReference type="InterPro" id="IPR014710">
    <property type="entry name" value="RmlC-like_jellyroll"/>
</dbReference>
<dbReference type="PROSITE" id="PS50943">
    <property type="entry name" value="HTH_CROC1"/>
    <property type="match status" value="1"/>
</dbReference>
<evidence type="ECO:0000256" key="2">
    <source>
        <dbReference type="SAM" id="MobiDB-lite"/>
    </source>
</evidence>
<dbReference type="PANTHER" id="PTHR46797:SF1">
    <property type="entry name" value="METHYLPHOSPHONATE SYNTHASE"/>
    <property type="match status" value="1"/>
</dbReference>
<dbReference type="Proteomes" id="UP001225356">
    <property type="component" value="Unassembled WGS sequence"/>
</dbReference>
<dbReference type="InterPro" id="IPR011051">
    <property type="entry name" value="RmlC_Cupin_sf"/>
</dbReference>
<organism evidence="4 5">
    <name type="scientific">Streptosporangium lutulentum</name>
    <dbReference type="NCBI Taxonomy" id="1461250"/>
    <lineage>
        <taxon>Bacteria</taxon>
        <taxon>Bacillati</taxon>
        <taxon>Actinomycetota</taxon>
        <taxon>Actinomycetes</taxon>
        <taxon>Streptosporangiales</taxon>
        <taxon>Streptosporangiaceae</taxon>
        <taxon>Streptosporangium</taxon>
    </lineage>
</organism>
<dbReference type="SMART" id="SM00530">
    <property type="entry name" value="HTH_XRE"/>
    <property type="match status" value="1"/>
</dbReference>
<dbReference type="InterPro" id="IPR050807">
    <property type="entry name" value="TransReg_Diox_bact_type"/>
</dbReference>
<dbReference type="Pfam" id="PF07883">
    <property type="entry name" value="Cupin_2"/>
    <property type="match status" value="1"/>
</dbReference>
<evidence type="ECO:0000313" key="4">
    <source>
        <dbReference type="EMBL" id="MDP9843024.1"/>
    </source>
</evidence>
<accession>A0ABT9QAQ8</accession>
<comment type="caution">
    <text evidence="4">The sequence shown here is derived from an EMBL/GenBank/DDBJ whole genome shotgun (WGS) entry which is preliminary data.</text>
</comment>
<evidence type="ECO:0000256" key="1">
    <source>
        <dbReference type="ARBA" id="ARBA00023125"/>
    </source>
</evidence>
<dbReference type="RefSeq" id="WP_307556943.1">
    <property type="nucleotide sequence ID" value="NZ_JAUSQU010000001.1"/>
</dbReference>
<dbReference type="InterPro" id="IPR013096">
    <property type="entry name" value="Cupin_2"/>
</dbReference>
<dbReference type="InterPro" id="IPR010982">
    <property type="entry name" value="Lambda_DNA-bd_dom_sf"/>
</dbReference>
<dbReference type="SUPFAM" id="SSF47413">
    <property type="entry name" value="lambda repressor-like DNA-binding domains"/>
    <property type="match status" value="1"/>
</dbReference>
<evidence type="ECO:0000313" key="5">
    <source>
        <dbReference type="Proteomes" id="UP001225356"/>
    </source>
</evidence>
<keyword evidence="1" id="KW-0238">DNA-binding</keyword>
<proteinExistence type="predicted"/>
<gene>
    <name evidence="4" type="ORF">J2853_002235</name>
</gene>
<dbReference type="Gene3D" id="2.60.120.10">
    <property type="entry name" value="Jelly Rolls"/>
    <property type="match status" value="1"/>
</dbReference>
<dbReference type="Pfam" id="PF13560">
    <property type="entry name" value="HTH_31"/>
    <property type="match status" value="1"/>
</dbReference>
<sequence>MKRDLGTRLRTARLAKGRTLRTVATAAGISPSLLSQVETGKSQPSVSTLYSLVTHLGLSIDELLAVSAEPPTAPAEPTDERSRAPLPESGAIQRREDNPMIEMENGVTWERLAVGGFGIADPLVTTYAPGGSSSIDGRLMRHSGVEYGYIIEGELTLKLDFDTFTLRTGDSVCFNSVRPHLYINQTGNVTRGLWVVVGGHDNAAASDLLAEHAVPLAGDRSMRTAVDVLAAMREPGRR</sequence>
<dbReference type="CDD" id="cd00093">
    <property type="entry name" value="HTH_XRE"/>
    <property type="match status" value="1"/>
</dbReference>
<evidence type="ECO:0000259" key="3">
    <source>
        <dbReference type="PROSITE" id="PS50943"/>
    </source>
</evidence>